<dbReference type="Pfam" id="PF06999">
    <property type="entry name" value="Suc_Fer-like"/>
    <property type="match status" value="1"/>
</dbReference>
<sequence length="292" mass="31719">MRCSDAARERSDPAVGTAAPARRWLLIEHPGPWPVNAFAGSGIAPDVQQAINVAAHQAQARILLVRRPGRQARRTRRAWAVLSYDGASVWGHWQSDSDLLQSVEVLKAPPFPTSGQGDQVLLVCAHGVHDVCCAVRGRPVALALQAEWPEATWECSHVGGDRFAANLVVLPDGVYYGGLDPLTAVETVRAHLDGRVHTDSLRGMSVFRPPAQAAVAAVHRRYGPFGPRDVDVRSAAHTDDGGWTIELSAADRRFMAKVVTQHRPPARLTCQATQDARALEYHIEELAELQPG</sequence>
<name>A0ABS2RFZ1_9ACTN</name>
<evidence type="ECO:0008006" key="3">
    <source>
        <dbReference type="Google" id="ProtNLM"/>
    </source>
</evidence>
<dbReference type="Proteomes" id="UP000704762">
    <property type="component" value="Unassembled WGS sequence"/>
</dbReference>
<protein>
    <recommendedName>
        <fullName evidence="3">Sucrase ferredoxin</fullName>
    </recommendedName>
</protein>
<dbReference type="InterPro" id="IPR036249">
    <property type="entry name" value="Thioredoxin-like_sf"/>
</dbReference>
<dbReference type="CDD" id="cd03062">
    <property type="entry name" value="TRX_Fd_Sucrase"/>
    <property type="match status" value="1"/>
</dbReference>
<keyword evidence="2" id="KW-1185">Reference proteome</keyword>
<dbReference type="InterPro" id="IPR009737">
    <property type="entry name" value="Aim32/Apd1-like"/>
</dbReference>
<proteinExistence type="predicted"/>
<organism evidence="1 2">
    <name type="scientific">Microlunatus panaciterrae</name>
    <dbReference type="NCBI Taxonomy" id="400768"/>
    <lineage>
        <taxon>Bacteria</taxon>
        <taxon>Bacillati</taxon>
        <taxon>Actinomycetota</taxon>
        <taxon>Actinomycetes</taxon>
        <taxon>Propionibacteriales</taxon>
        <taxon>Propionibacteriaceae</taxon>
        <taxon>Microlunatus</taxon>
    </lineage>
</organism>
<dbReference type="Gene3D" id="3.40.30.10">
    <property type="entry name" value="Glutaredoxin"/>
    <property type="match status" value="1"/>
</dbReference>
<dbReference type="SUPFAM" id="SSF52833">
    <property type="entry name" value="Thioredoxin-like"/>
    <property type="match status" value="1"/>
</dbReference>
<accession>A0ABS2RFZ1</accession>
<gene>
    <name evidence="1" type="ORF">JOE57_000837</name>
</gene>
<dbReference type="EMBL" id="JAFBCF010000001">
    <property type="protein sequence ID" value="MBM7797916.1"/>
    <property type="molecule type" value="Genomic_DNA"/>
</dbReference>
<dbReference type="RefSeq" id="WP_204916541.1">
    <property type="nucleotide sequence ID" value="NZ_BAAAQP010000011.1"/>
</dbReference>
<evidence type="ECO:0000313" key="1">
    <source>
        <dbReference type="EMBL" id="MBM7797916.1"/>
    </source>
</evidence>
<comment type="caution">
    <text evidence="1">The sequence shown here is derived from an EMBL/GenBank/DDBJ whole genome shotgun (WGS) entry which is preliminary data.</text>
</comment>
<reference evidence="1 2" key="1">
    <citation type="submission" date="2021-01" db="EMBL/GenBank/DDBJ databases">
        <title>Sequencing the genomes of 1000 actinobacteria strains.</title>
        <authorList>
            <person name="Klenk H.-P."/>
        </authorList>
    </citation>
    <scope>NUCLEOTIDE SEQUENCE [LARGE SCALE GENOMIC DNA]</scope>
    <source>
        <strain evidence="1 2">DSM 18662</strain>
    </source>
</reference>
<evidence type="ECO:0000313" key="2">
    <source>
        <dbReference type="Proteomes" id="UP000704762"/>
    </source>
</evidence>